<feature type="domain" description="Fibronectin type-III" evidence="1">
    <location>
        <begin position="150"/>
        <end position="229"/>
    </location>
</feature>
<proteinExistence type="predicted"/>
<dbReference type="SUPFAM" id="SSF49265">
    <property type="entry name" value="Fibronectin type III"/>
    <property type="match status" value="1"/>
</dbReference>
<evidence type="ECO:0000313" key="2">
    <source>
        <dbReference type="EMBL" id="VDO01530.1"/>
    </source>
</evidence>
<evidence type="ECO:0000259" key="1">
    <source>
        <dbReference type="SMART" id="SM00060"/>
    </source>
</evidence>
<accession>A0A3P7RXM0</accession>
<dbReference type="InterPro" id="IPR013783">
    <property type="entry name" value="Ig-like_fold"/>
</dbReference>
<dbReference type="EMBL" id="UZAE01005178">
    <property type="protein sequence ID" value="VDO01530.1"/>
    <property type="molecule type" value="Genomic_DNA"/>
</dbReference>
<sequence length="356" mass="40208">MVKAQSNRDEYFSFITKSVTTFPGNHTLVAFTNNAQYKNATHPIIMPDMRFSVPSTPKIDCYDSHITVRWYKPKRFGDFCHYIVEAISSKHNASQETQPITRPRDYASISVNFNGLLNGITYEFYITTQCNSSRVERIKVGEKETNPGYPGTPQNPQLILLDPKTVNFTWNPPVVFRGSKRTYSYECNIIGERAEYDGEVTECYVLLKNVLHGNISCKVQAVSKTLDYSKMRGLFTKKVILEIPSPDTPIPQPIQLKGIDETTLELNLMKEYRENVIGHAVSIDSDLKISFLTGGEIVVNKTGLPTTPTTEAATTAFQRNTTTPQPSTEGIEQTSKQSQFRINLNKWSCYKAVFPT</sequence>
<protein>
    <recommendedName>
        <fullName evidence="1">Fibronectin type-III domain-containing protein</fullName>
    </recommendedName>
</protein>
<dbReference type="Proteomes" id="UP000278807">
    <property type="component" value="Unassembled WGS sequence"/>
</dbReference>
<organism evidence="2 3">
    <name type="scientific">Rodentolepis nana</name>
    <name type="common">Dwarf tapeworm</name>
    <name type="synonym">Hymenolepis nana</name>
    <dbReference type="NCBI Taxonomy" id="102285"/>
    <lineage>
        <taxon>Eukaryota</taxon>
        <taxon>Metazoa</taxon>
        <taxon>Spiralia</taxon>
        <taxon>Lophotrochozoa</taxon>
        <taxon>Platyhelminthes</taxon>
        <taxon>Cestoda</taxon>
        <taxon>Eucestoda</taxon>
        <taxon>Cyclophyllidea</taxon>
        <taxon>Hymenolepididae</taxon>
        <taxon>Rodentolepis</taxon>
    </lineage>
</organism>
<dbReference type="SMART" id="SM00060">
    <property type="entry name" value="FN3"/>
    <property type="match status" value="2"/>
</dbReference>
<dbReference type="InterPro" id="IPR036116">
    <property type="entry name" value="FN3_sf"/>
</dbReference>
<feature type="domain" description="Fibronectin type-III" evidence="1">
    <location>
        <begin position="51"/>
        <end position="133"/>
    </location>
</feature>
<dbReference type="Gene3D" id="2.60.40.10">
    <property type="entry name" value="Immunoglobulins"/>
    <property type="match status" value="1"/>
</dbReference>
<name>A0A3P7RXM0_RODNA</name>
<gene>
    <name evidence="2" type="ORF">HNAJ_LOCUS5670</name>
</gene>
<evidence type="ECO:0000313" key="3">
    <source>
        <dbReference type="Proteomes" id="UP000278807"/>
    </source>
</evidence>
<reference evidence="2 3" key="1">
    <citation type="submission" date="2018-11" db="EMBL/GenBank/DDBJ databases">
        <authorList>
            <consortium name="Pathogen Informatics"/>
        </authorList>
    </citation>
    <scope>NUCLEOTIDE SEQUENCE [LARGE SCALE GENOMIC DNA]</scope>
</reference>
<dbReference type="InterPro" id="IPR003961">
    <property type="entry name" value="FN3_dom"/>
</dbReference>
<dbReference type="AlphaFoldDB" id="A0A3P7RXM0"/>
<keyword evidence="3" id="KW-1185">Reference proteome</keyword>